<keyword evidence="3" id="KW-1185">Reference proteome</keyword>
<evidence type="ECO:0000313" key="3">
    <source>
        <dbReference type="Proteomes" id="UP001219525"/>
    </source>
</evidence>
<dbReference type="Proteomes" id="UP001219525">
    <property type="component" value="Unassembled WGS sequence"/>
</dbReference>
<evidence type="ECO:0000256" key="1">
    <source>
        <dbReference type="SAM" id="MobiDB-lite"/>
    </source>
</evidence>
<gene>
    <name evidence="2" type="ORF">GGX14DRAFT_401664</name>
</gene>
<name>A0AAD6Y392_9AGAR</name>
<sequence>MTPPSALQTLPKPSLQPPLTAGHLLKPLDFTSTSTIFLFPPMSSSKMKAATIVEDDLDTDFYVAPVPSRYWSAFNHSASRLFINVLRRLSSNTQVSETVATNALSVGMHSIRYLFDQLHDQQPPEDILALVGLIHQLVSLVSQPLPELHFIPNLAVPDRLLPENFEVPSWKPPSEMALAEAPQPDGDDDDGDGDDDEDEEIERAARTPTPPPGPPKGKRTRSVTKSERKSAEYVDDSINAHTVDGDNLSAILEPGDLTSEV</sequence>
<organism evidence="2 3">
    <name type="scientific">Mycena pura</name>
    <dbReference type="NCBI Taxonomy" id="153505"/>
    <lineage>
        <taxon>Eukaryota</taxon>
        <taxon>Fungi</taxon>
        <taxon>Dikarya</taxon>
        <taxon>Basidiomycota</taxon>
        <taxon>Agaricomycotina</taxon>
        <taxon>Agaricomycetes</taxon>
        <taxon>Agaricomycetidae</taxon>
        <taxon>Agaricales</taxon>
        <taxon>Marasmiineae</taxon>
        <taxon>Mycenaceae</taxon>
        <taxon>Mycena</taxon>
    </lineage>
</organism>
<reference evidence="2" key="1">
    <citation type="submission" date="2023-03" db="EMBL/GenBank/DDBJ databases">
        <title>Massive genome expansion in bonnet fungi (Mycena s.s.) driven by repeated elements and novel gene families across ecological guilds.</title>
        <authorList>
            <consortium name="Lawrence Berkeley National Laboratory"/>
            <person name="Harder C.B."/>
            <person name="Miyauchi S."/>
            <person name="Viragh M."/>
            <person name="Kuo A."/>
            <person name="Thoen E."/>
            <person name="Andreopoulos B."/>
            <person name="Lu D."/>
            <person name="Skrede I."/>
            <person name="Drula E."/>
            <person name="Henrissat B."/>
            <person name="Morin E."/>
            <person name="Kohler A."/>
            <person name="Barry K."/>
            <person name="LaButti K."/>
            <person name="Morin E."/>
            <person name="Salamov A."/>
            <person name="Lipzen A."/>
            <person name="Mereny Z."/>
            <person name="Hegedus B."/>
            <person name="Baldrian P."/>
            <person name="Stursova M."/>
            <person name="Weitz H."/>
            <person name="Taylor A."/>
            <person name="Grigoriev I.V."/>
            <person name="Nagy L.G."/>
            <person name="Martin F."/>
            <person name="Kauserud H."/>
        </authorList>
    </citation>
    <scope>NUCLEOTIDE SEQUENCE</scope>
    <source>
        <strain evidence="2">9144</strain>
    </source>
</reference>
<proteinExistence type="predicted"/>
<comment type="caution">
    <text evidence="2">The sequence shown here is derived from an EMBL/GenBank/DDBJ whole genome shotgun (WGS) entry which is preliminary data.</text>
</comment>
<dbReference type="AlphaFoldDB" id="A0AAD6Y392"/>
<feature type="compositionally biased region" description="Acidic residues" evidence="1">
    <location>
        <begin position="185"/>
        <end position="201"/>
    </location>
</feature>
<protein>
    <submittedName>
        <fullName evidence="2">Uncharacterized protein</fullName>
    </submittedName>
</protein>
<dbReference type="EMBL" id="JARJCW010000070">
    <property type="protein sequence ID" value="KAJ7199034.1"/>
    <property type="molecule type" value="Genomic_DNA"/>
</dbReference>
<evidence type="ECO:0000313" key="2">
    <source>
        <dbReference type="EMBL" id="KAJ7199034.1"/>
    </source>
</evidence>
<accession>A0AAD6Y392</accession>
<feature type="region of interest" description="Disordered" evidence="1">
    <location>
        <begin position="176"/>
        <end position="238"/>
    </location>
</feature>